<proteinExistence type="inferred from homology"/>
<comment type="function">
    <text evidence="2 10 12">Catalyzes the transfer of a dimethylallyl group onto the adenine at position 37 in tRNAs that read codons beginning with uridine, leading to the formation of N6-(dimethylallyl)adenosine (i(6)A).</text>
</comment>
<evidence type="ECO:0000256" key="13">
    <source>
        <dbReference type="RuleBase" id="RU003785"/>
    </source>
</evidence>
<feature type="site" description="Interaction with substrate tRNA" evidence="10">
    <location>
        <position position="132"/>
    </location>
</feature>
<dbReference type="Gene3D" id="3.40.50.300">
    <property type="entry name" value="P-loop containing nucleotide triphosphate hydrolases"/>
    <property type="match status" value="1"/>
</dbReference>
<keyword evidence="15" id="KW-1185">Reference proteome</keyword>
<comment type="caution">
    <text evidence="14">The sequence shown here is derived from an EMBL/GenBank/DDBJ whole genome shotgun (WGS) entry which is preliminary data.</text>
</comment>
<dbReference type="Pfam" id="PF01715">
    <property type="entry name" value="IPPT"/>
    <property type="match status" value="1"/>
</dbReference>
<evidence type="ECO:0000313" key="14">
    <source>
        <dbReference type="EMBL" id="NHO53834.1"/>
    </source>
</evidence>
<keyword evidence="8 10" id="KW-0460">Magnesium</keyword>
<evidence type="ECO:0000256" key="10">
    <source>
        <dbReference type="HAMAP-Rule" id="MF_00185"/>
    </source>
</evidence>
<evidence type="ECO:0000256" key="11">
    <source>
        <dbReference type="RuleBase" id="RU003783"/>
    </source>
</evidence>
<comment type="cofactor">
    <cofactor evidence="1 10">
        <name>Mg(2+)</name>
        <dbReference type="ChEBI" id="CHEBI:18420"/>
    </cofactor>
</comment>
<name>A0A967B5Y1_9PROT</name>
<gene>
    <name evidence="10 14" type="primary">miaA</name>
    <name evidence="14" type="ORF">GOB87_07640</name>
</gene>
<dbReference type="SUPFAM" id="SSF52540">
    <property type="entry name" value="P-loop containing nucleoside triphosphate hydrolases"/>
    <property type="match status" value="1"/>
</dbReference>
<dbReference type="GO" id="GO:0052381">
    <property type="term" value="F:tRNA dimethylallyltransferase activity"/>
    <property type="evidence" value="ECO:0007669"/>
    <property type="project" value="UniProtKB-UniRule"/>
</dbReference>
<feature type="site" description="Interaction with substrate tRNA" evidence="10">
    <location>
        <position position="154"/>
    </location>
</feature>
<evidence type="ECO:0000256" key="5">
    <source>
        <dbReference type="ARBA" id="ARBA00022694"/>
    </source>
</evidence>
<evidence type="ECO:0000256" key="7">
    <source>
        <dbReference type="ARBA" id="ARBA00022840"/>
    </source>
</evidence>
<feature type="binding site" evidence="10">
    <location>
        <begin position="37"/>
        <end position="42"/>
    </location>
    <ligand>
        <name>substrate</name>
    </ligand>
</feature>
<dbReference type="EC" id="2.5.1.75" evidence="10"/>
<comment type="subunit">
    <text evidence="10">Monomer.</text>
</comment>
<dbReference type="InterPro" id="IPR027417">
    <property type="entry name" value="P-loop_NTPase"/>
</dbReference>
<feature type="binding site" evidence="10">
    <location>
        <begin position="35"/>
        <end position="42"/>
    </location>
    <ligand>
        <name>ATP</name>
        <dbReference type="ChEBI" id="CHEBI:30616"/>
    </ligand>
</feature>
<dbReference type="InterPro" id="IPR018022">
    <property type="entry name" value="IPT"/>
</dbReference>
<dbReference type="GO" id="GO:0006400">
    <property type="term" value="P:tRNA modification"/>
    <property type="evidence" value="ECO:0007669"/>
    <property type="project" value="TreeGrafter"/>
</dbReference>
<keyword evidence="7 10" id="KW-0067">ATP-binding</keyword>
<reference evidence="14" key="1">
    <citation type="submission" date="2019-11" db="EMBL/GenBank/DDBJ databases">
        <title>Description of new Acetobacter species.</title>
        <authorList>
            <person name="Cleenwerck I."/>
            <person name="Sombolestani A.S."/>
        </authorList>
    </citation>
    <scope>NUCLEOTIDE SEQUENCE</scope>
    <source>
        <strain evidence="14">LMG 1626</strain>
    </source>
</reference>
<sequence>MSLRVAGLAERGKRLADRGKQGGGTVERAAVIVAGPTCSGKSALALALGERLAGERWRGGTIINADSMQVYRDLRILTARPTPEDEARLPHRLYGVSPAAEARSVAWWREQALAAMEEAWAVGRLPILCGGTGMYLRALTNGLAEVPEPTEAARAEARALAADPAALHVRLAEVDPATAATLRPSDPQRLARAWEVWRSTGKGLVWWRAQPGLPPASCRFVMVRLAPKREVLREAIARRFAVMMEQGAVEEVRALMAQGLDPALPAMRAHGVPELSAMLRGVLSREEAEERAVQATGRYTKRQATWFAHQKLVADEDEFIIGNRFADSAQFSERKNEEIVSFVLNRIDAVSARA</sequence>
<evidence type="ECO:0000256" key="1">
    <source>
        <dbReference type="ARBA" id="ARBA00001946"/>
    </source>
</evidence>
<evidence type="ECO:0000256" key="2">
    <source>
        <dbReference type="ARBA" id="ARBA00003213"/>
    </source>
</evidence>
<comment type="caution">
    <text evidence="10">Lacks conserved residue(s) required for the propagation of feature annotation.</text>
</comment>
<evidence type="ECO:0000256" key="12">
    <source>
        <dbReference type="RuleBase" id="RU003784"/>
    </source>
</evidence>
<feature type="region of interest" description="Interaction with substrate tRNA" evidence="10">
    <location>
        <begin position="66"/>
        <end position="69"/>
    </location>
</feature>
<comment type="similarity">
    <text evidence="3 10 13">Belongs to the IPP transferase family.</text>
</comment>
<evidence type="ECO:0000313" key="15">
    <source>
        <dbReference type="Proteomes" id="UP000597459"/>
    </source>
</evidence>
<protein>
    <recommendedName>
        <fullName evidence="10">tRNA dimethylallyltransferase</fullName>
        <ecNumber evidence="10">2.5.1.75</ecNumber>
    </recommendedName>
    <alternativeName>
        <fullName evidence="10">Dimethylallyl diphosphate:tRNA dimethylallyltransferase</fullName>
        <shortName evidence="10">DMAPP:tRNA dimethylallyltransferase</shortName>
        <shortName evidence="10">DMATase</shortName>
    </alternativeName>
    <alternativeName>
        <fullName evidence="10">Isopentenyl-diphosphate:tRNA isopentenyltransferase</fullName>
        <shortName evidence="10">IPP transferase</shortName>
        <shortName evidence="10">IPPT</shortName>
        <shortName evidence="10">IPTase</shortName>
    </alternativeName>
</protein>
<evidence type="ECO:0000256" key="6">
    <source>
        <dbReference type="ARBA" id="ARBA00022741"/>
    </source>
</evidence>
<dbReference type="GO" id="GO:0005524">
    <property type="term" value="F:ATP binding"/>
    <property type="evidence" value="ECO:0007669"/>
    <property type="project" value="UniProtKB-UniRule"/>
</dbReference>
<comment type="catalytic activity">
    <reaction evidence="9 10 11">
        <text>adenosine(37) in tRNA + dimethylallyl diphosphate = N(6)-dimethylallyladenosine(37) in tRNA + diphosphate</text>
        <dbReference type="Rhea" id="RHEA:26482"/>
        <dbReference type="Rhea" id="RHEA-COMP:10162"/>
        <dbReference type="Rhea" id="RHEA-COMP:10375"/>
        <dbReference type="ChEBI" id="CHEBI:33019"/>
        <dbReference type="ChEBI" id="CHEBI:57623"/>
        <dbReference type="ChEBI" id="CHEBI:74411"/>
        <dbReference type="ChEBI" id="CHEBI:74415"/>
        <dbReference type="EC" id="2.5.1.75"/>
    </reaction>
</comment>
<evidence type="ECO:0000256" key="3">
    <source>
        <dbReference type="ARBA" id="ARBA00005842"/>
    </source>
</evidence>
<evidence type="ECO:0000256" key="9">
    <source>
        <dbReference type="ARBA" id="ARBA00049563"/>
    </source>
</evidence>
<dbReference type="RefSeq" id="WP_166314922.1">
    <property type="nucleotide sequence ID" value="NZ_WOTH01000012.1"/>
</dbReference>
<dbReference type="Proteomes" id="UP000597459">
    <property type="component" value="Unassembled WGS sequence"/>
</dbReference>
<feature type="region of interest" description="Interaction with substrate tRNA" evidence="10">
    <location>
        <begin position="188"/>
        <end position="192"/>
    </location>
</feature>
<keyword evidence="5 10" id="KW-0819">tRNA processing</keyword>
<dbReference type="AlphaFoldDB" id="A0A967B5Y1"/>
<dbReference type="InterPro" id="IPR039657">
    <property type="entry name" value="Dimethylallyltransferase"/>
</dbReference>
<dbReference type="EMBL" id="WOTH01000012">
    <property type="protein sequence ID" value="NHO53834.1"/>
    <property type="molecule type" value="Genomic_DNA"/>
</dbReference>
<keyword evidence="4 10" id="KW-0808">Transferase</keyword>
<dbReference type="PANTHER" id="PTHR11088">
    <property type="entry name" value="TRNA DIMETHYLALLYLTRANSFERASE"/>
    <property type="match status" value="1"/>
</dbReference>
<dbReference type="PANTHER" id="PTHR11088:SF60">
    <property type="entry name" value="TRNA DIMETHYLALLYLTRANSFERASE"/>
    <property type="match status" value="1"/>
</dbReference>
<keyword evidence="6 10" id="KW-0547">Nucleotide-binding</keyword>
<accession>A0A967B5Y1</accession>
<dbReference type="NCBIfam" id="TIGR00174">
    <property type="entry name" value="miaA"/>
    <property type="match status" value="1"/>
</dbReference>
<evidence type="ECO:0000256" key="8">
    <source>
        <dbReference type="ARBA" id="ARBA00022842"/>
    </source>
</evidence>
<evidence type="ECO:0000256" key="4">
    <source>
        <dbReference type="ARBA" id="ARBA00022679"/>
    </source>
</evidence>
<dbReference type="HAMAP" id="MF_00185">
    <property type="entry name" value="IPP_trans"/>
    <property type="match status" value="1"/>
</dbReference>
<dbReference type="Gene3D" id="1.10.20.140">
    <property type="match status" value="1"/>
</dbReference>
<organism evidence="14 15">
    <name type="scientific">Acetobacter estunensis</name>
    <dbReference type="NCBI Taxonomy" id="104097"/>
    <lineage>
        <taxon>Bacteria</taxon>
        <taxon>Pseudomonadati</taxon>
        <taxon>Pseudomonadota</taxon>
        <taxon>Alphaproteobacteria</taxon>
        <taxon>Acetobacterales</taxon>
        <taxon>Acetobacteraceae</taxon>
        <taxon>Acetobacter</taxon>
    </lineage>
</organism>